<name>A0AAP2DUY3_9BACT</name>
<protein>
    <recommendedName>
        <fullName evidence="4">Tetratricopeptide repeat protein</fullName>
    </recommendedName>
</protein>
<evidence type="ECO:0000313" key="3">
    <source>
        <dbReference type="Proteomes" id="UP001319080"/>
    </source>
</evidence>
<evidence type="ECO:0008006" key="4">
    <source>
        <dbReference type="Google" id="ProtNLM"/>
    </source>
</evidence>
<dbReference type="RefSeq" id="WP_254082235.1">
    <property type="nucleotide sequence ID" value="NZ_JAHESE010000001.1"/>
</dbReference>
<dbReference type="EMBL" id="JAHESE010000001">
    <property type="protein sequence ID" value="MBT1706642.1"/>
    <property type="molecule type" value="Genomic_DNA"/>
</dbReference>
<dbReference type="Proteomes" id="UP001319080">
    <property type="component" value="Unassembled WGS sequence"/>
</dbReference>
<gene>
    <name evidence="2" type="ORF">KK062_00325</name>
</gene>
<accession>A0AAP2DUY3</accession>
<keyword evidence="3" id="KW-1185">Reference proteome</keyword>
<organism evidence="2 3">
    <name type="scientific">Dawidia cretensis</name>
    <dbReference type="NCBI Taxonomy" id="2782350"/>
    <lineage>
        <taxon>Bacteria</taxon>
        <taxon>Pseudomonadati</taxon>
        <taxon>Bacteroidota</taxon>
        <taxon>Cytophagia</taxon>
        <taxon>Cytophagales</taxon>
        <taxon>Chryseotaleaceae</taxon>
        <taxon>Dawidia</taxon>
    </lineage>
</organism>
<keyword evidence="1" id="KW-0472">Membrane</keyword>
<comment type="caution">
    <text evidence="2">The sequence shown here is derived from an EMBL/GenBank/DDBJ whole genome shotgun (WGS) entry which is preliminary data.</text>
</comment>
<feature type="transmembrane region" description="Helical" evidence="1">
    <location>
        <begin position="16"/>
        <end position="35"/>
    </location>
</feature>
<keyword evidence="1" id="KW-0812">Transmembrane</keyword>
<evidence type="ECO:0000256" key="1">
    <source>
        <dbReference type="SAM" id="Phobius"/>
    </source>
</evidence>
<keyword evidence="1" id="KW-1133">Transmembrane helix</keyword>
<proteinExistence type="predicted"/>
<sequence length="90" mass="10345">MSTPEKEKSLFSKRTLLGFVGFTVFIVVLSILFPIDHFRYGVENYNKKNYEAAYTSLTKVRQEDPNYGRAAAILVEIKPKVDSLQRVDEL</sequence>
<reference evidence="2 3" key="1">
    <citation type="submission" date="2021-05" db="EMBL/GenBank/DDBJ databases">
        <title>A Polyphasic approach of four new species of the genus Ohtaekwangia: Ohtaekwangia histidinii sp. nov., Ohtaekwangia cretensis sp. nov., Ohtaekwangia indiensis sp. nov., Ohtaekwangia reichenbachii sp. nov. from diverse environment.</title>
        <authorList>
            <person name="Octaviana S."/>
        </authorList>
    </citation>
    <scope>NUCLEOTIDE SEQUENCE [LARGE SCALE GENOMIC DNA]</scope>
    <source>
        <strain evidence="2 3">PWU5</strain>
    </source>
</reference>
<dbReference type="AlphaFoldDB" id="A0AAP2DUY3"/>
<evidence type="ECO:0000313" key="2">
    <source>
        <dbReference type="EMBL" id="MBT1706642.1"/>
    </source>
</evidence>